<dbReference type="AlphaFoldDB" id="A0A2I0IKX8"/>
<comment type="caution">
    <text evidence="1">The sequence shown here is derived from an EMBL/GenBank/DDBJ whole genome shotgun (WGS) entry which is preliminary data.</text>
</comment>
<reference evidence="1 2" key="1">
    <citation type="submission" date="2017-11" db="EMBL/GenBank/DDBJ databases">
        <title>De-novo sequencing of pomegranate (Punica granatum L.) genome.</title>
        <authorList>
            <person name="Akparov Z."/>
            <person name="Amiraslanov A."/>
            <person name="Hajiyeva S."/>
            <person name="Abbasov M."/>
            <person name="Kaur K."/>
            <person name="Hamwieh A."/>
            <person name="Solovyev V."/>
            <person name="Salamov A."/>
            <person name="Braich B."/>
            <person name="Kosarev P."/>
            <person name="Mahmoud A."/>
            <person name="Hajiyev E."/>
            <person name="Babayeva S."/>
            <person name="Izzatullayeva V."/>
            <person name="Mammadov A."/>
            <person name="Mammadov A."/>
            <person name="Sharifova S."/>
            <person name="Ojaghi J."/>
            <person name="Eynullazada K."/>
            <person name="Bayramov B."/>
            <person name="Abdulazimova A."/>
            <person name="Shahmuradov I."/>
        </authorList>
    </citation>
    <scope>NUCLEOTIDE SEQUENCE [LARGE SCALE GENOMIC DNA]</scope>
    <source>
        <strain evidence="2">cv. AG2017</strain>
        <tissue evidence="1">Leaf</tissue>
    </source>
</reference>
<sequence length="179" mass="20311">MHFTHVNLVHLHEEGINLLTVIKGTRTYRRSRRHDDISDFLPPSMWEFKTGFEQIIGLLRYACSSVEQLRRFDDGMGVDKLEILWDDGYGSMTIKDYLDASKEILKPDGGPPRWFCPIECGQPLKDSPVLLFLPGNTCIHVSICPGVGLENSRVNFHPIVGYVKCHVKWVGTSAVREGK</sequence>
<dbReference type="Proteomes" id="UP000233551">
    <property type="component" value="Unassembled WGS sequence"/>
</dbReference>
<evidence type="ECO:0000313" key="1">
    <source>
        <dbReference type="EMBL" id="PKI44652.1"/>
    </source>
</evidence>
<keyword evidence="2" id="KW-1185">Reference proteome</keyword>
<gene>
    <name evidence="1" type="ORF">CRG98_035007</name>
</gene>
<dbReference type="PANTHER" id="PTHR22753:SF14">
    <property type="entry name" value="MONOACYLGLYCEROL_DIACYLGLYCEROL O-ACYLTRANSFERASE"/>
    <property type="match status" value="1"/>
</dbReference>
<protein>
    <submittedName>
        <fullName evidence="1">Uncharacterized protein</fullName>
    </submittedName>
</protein>
<organism evidence="1 2">
    <name type="scientific">Punica granatum</name>
    <name type="common">Pomegranate</name>
    <dbReference type="NCBI Taxonomy" id="22663"/>
    <lineage>
        <taxon>Eukaryota</taxon>
        <taxon>Viridiplantae</taxon>
        <taxon>Streptophyta</taxon>
        <taxon>Embryophyta</taxon>
        <taxon>Tracheophyta</taxon>
        <taxon>Spermatophyta</taxon>
        <taxon>Magnoliopsida</taxon>
        <taxon>eudicotyledons</taxon>
        <taxon>Gunneridae</taxon>
        <taxon>Pentapetalae</taxon>
        <taxon>rosids</taxon>
        <taxon>malvids</taxon>
        <taxon>Myrtales</taxon>
        <taxon>Lythraceae</taxon>
        <taxon>Punica</taxon>
    </lineage>
</organism>
<dbReference type="EMBL" id="PGOL01002859">
    <property type="protein sequence ID" value="PKI44652.1"/>
    <property type="molecule type" value="Genomic_DNA"/>
</dbReference>
<dbReference type="GO" id="GO:0016020">
    <property type="term" value="C:membrane"/>
    <property type="evidence" value="ECO:0007669"/>
    <property type="project" value="TreeGrafter"/>
</dbReference>
<accession>A0A2I0IKX8</accession>
<evidence type="ECO:0000313" key="2">
    <source>
        <dbReference type="Proteomes" id="UP000233551"/>
    </source>
</evidence>
<name>A0A2I0IKX8_PUNGR</name>
<dbReference type="STRING" id="22663.A0A2I0IKX8"/>
<proteinExistence type="predicted"/>
<dbReference type="PANTHER" id="PTHR22753">
    <property type="entry name" value="TRANSMEMBRANE PROTEIN 68"/>
    <property type="match status" value="1"/>
</dbReference>